<dbReference type="Pfam" id="PF07238">
    <property type="entry name" value="PilZ"/>
    <property type="match status" value="1"/>
</dbReference>
<dbReference type="EMBL" id="JAHVKP010000001">
    <property type="protein sequence ID" value="MBY6218915.1"/>
    <property type="molecule type" value="Genomic_DNA"/>
</dbReference>
<dbReference type="AlphaFoldDB" id="A0A9Q3S2B0"/>
<evidence type="ECO:0000313" key="3">
    <source>
        <dbReference type="Proteomes" id="UP000824927"/>
    </source>
</evidence>
<dbReference type="Gene3D" id="2.40.10.220">
    <property type="entry name" value="predicted glycosyltransferase like domains"/>
    <property type="match status" value="1"/>
</dbReference>
<evidence type="ECO:0000313" key="2">
    <source>
        <dbReference type="EMBL" id="MBY6218915.1"/>
    </source>
</evidence>
<organism evidence="2 3">
    <name type="scientific">Qipengyuania aquimaris</name>
    <dbReference type="NCBI Taxonomy" id="255984"/>
    <lineage>
        <taxon>Bacteria</taxon>
        <taxon>Pseudomonadati</taxon>
        <taxon>Pseudomonadota</taxon>
        <taxon>Alphaproteobacteria</taxon>
        <taxon>Sphingomonadales</taxon>
        <taxon>Erythrobacteraceae</taxon>
        <taxon>Qipengyuania</taxon>
    </lineage>
</organism>
<proteinExistence type="predicted"/>
<dbReference type="RefSeq" id="WP_222405584.1">
    <property type="nucleotide sequence ID" value="NZ_JAHVKP010000001.1"/>
</dbReference>
<name>A0A9Q3S2B0_9SPHN</name>
<dbReference type="Proteomes" id="UP000824927">
    <property type="component" value="Unassembled WGS sequence"/>
</dbReference>
<evidence type="ECO:0000259" key="1">
    <source>
        <dbReference type="Pfam" id="PF07238"/>
    </source>
</evidence>
<dbReference type="InterPro" id="IPR009875">
    <property type="entry name" value="PilZ_domain"/>
</dbReference>
<reference evidence="2" key="1">
    <citation type="submission" date="2021-06" db="EMBL/GenBank/DDBJ databases">
        <title>50 bacteria genomes isolated from Dapeng, Shenzhen, China.</title>
        <authorList>
            <person name="Zheng W."/>
            <person name="Yu S."/>
            <person name="Huang Y."/>
        </authorList>
    </citation>
    <scope>NUCLEOTIDE SEQUENCE</scope>
    <source>
        <strain evidence="2">DP4N28-2</strain>
    </source>
</reference>
<protein>
    <submittedName>
        <fullName evidence="2">PilZ domain-containing protein</fullName>
    </submittedName>
</protein>
<gene>
    <name evidence="2" type="ORF">KUV31_11250</name>
</gene>
<dbReference type="SUPFAM" id="SSF141371">
    <property type="entry name" value="PilZ domain-like"/>
    <property type="match status" value="1"/>
</dbReference>
<comment type="caution">
    <text evidence="2">The sequence shown here is derived from an EMBL/GenBank/DDBJ whole genome shotgun (WGS) entry which is preliminary data.</text>
</comment>
<dbReference type="GO" id="GO:0035438">
    <property type="term" value="F:cyclic-di-GMP binding"/>
    <property type="evidence" value="ECO:0007669"/>
    <property type="project" value="InterPro"/>
</dbReference>
<feature type="domain" description="PilZ" evidence="1">
    <location>
        <begin position="6"/>
        <end position="83"/>
    </location>
</feature>
<sequence>MGLEDHRQAERFPTRDVVRIIIGGVEVEAAMRNLSTAGCMVECSDIEVSVGQICELQLHPGFPASGRVAWQLGEALGISFHQPVPKGIVSGYALDDWHLRRA</sequence>
<accession>A0A9Q3S2B0</accession>